<dbReference type="EMBL" id="VOLT01000003">
    <property type="protein sequence ID" value="TWX69546.1"/>
    <property type="molecule type" value="Genomic_DNA"/>
</dbReference>
<keyword evidence="5" id="KW-0964">Secreted</keyword>
<dbReference type="Proteomes" id="UP000321822">
    <property type="component" value="Unassembled WGS sequence"/>
</dbReference>
<dbReference type="InterPro" id="IPR001444">
    <property type="entry name" value="Flag_bb_rod_N"/>
</dbReference>
<dbReference type="Pfam" id="PF00460">
    <property type="entry name" value="Flg_bb_rod"/>
    <property type="match status" value="1"/>
</dbReference>
<evidence type="ECO:0000256" key="2">
    <source>
        <dbReference type="ARBA" id="ARBA00004613"/>
    </source>
</evidence>
<dbReference type="PANTHER" id="PTHR30033">
    <property type="entry name" value="FLAGELLAR HOOK-ASSOCIATED PROTEIN 1"/>
    <property type="match status" value="1"/>
</dbReference>
<accession>A0A5C6QK22</accession>
<dbReference type="OrthoDB" id="9802553at2"/>
<dbReference type="NCBIfam" id="TIGR02492">
    <property type="entry name" value="flgK_ends"/>
    <property type="match status" value="1"/>
</dbReference>
<dbReference type="Pfam" id="PF06429">
    <property type="entry name" value="Flg_bbr_C"/>
    <property type="match status" value="1"/>
</dbReference>
<dbReference type="PRINTS" id="PR01005">
    <property type="entry name" value="FLGHOOKAP1"/>
</dbReference>
<keyword evidence="11" id="KW-0282">Flagellum</keyword>
<comment type="similarity">
    <text evidence="3">Belongs to the flagella basal body rod proteins family.</text>
</comment>
<dbReference type="GO" id="GO:0005576">
    <property type="term" value="C:extracellular region"/>
    <property type="evidence" value="ECO:0007669"/>
    <property type="project" value="UniProtKB-SubCell"/>
</dbReference>
<name>A0A5C6QK22_9GAMM</name>
<evidence type="ECO:0000259" key="7">
    <source>
        <dbReference type="Pfam" id="PF00460"/>
    </source>
</evidence>
<proteinExistence type="inferred from homology"/>
<evidence type="ECO:0000313" key="11">
    <source>
        <dbReference type="EMBL" id="TWX69546.1"/>
    </source>
</evidence>
<comment type="subcellular location">
    <subcellularLocation>
        <location evidence="1">Bacterial flagellum</location>
    </subcellularLocation>
    <subcellularLocation>
        <location evidence="2">Secreted</location>
    </subcellularLocation>
</comment>
<comment type="caution">
    <text evidence="11">The sequence shown here is derived from an EMBL/GenBank/DDBJ whole genome shotgun (WGS) entry which is preliminary data.</text>
</comment>
<dbReference type="InterPro" id="IPR002371">
    <property type="entry name" value="FlgK"/>
</dbReference>
<dbReference type="GO" id="GO:0009424">
    <property type="term" value="C:bacterial-type flagellum hook"/>
    <property type="evidence" value="ECO:0007669"/>
    <property type="project" value="InterPro"/>
</dbReference>
<dbReference type="AlphaFoldDB" id="A0A5C6QK22"/>
<dbReference type="RefSeq" id="WP_146785098.1">
    <property type="nucleotide sequence ID" value="NZ_VOLT01000003.1"/>
</dbReference>
<dbReference type="SUPFAM" id="SSF64518">
    <property type="entry name" value="Phase 1 flagellin"/>
    <property type="match status" value="1"/>
</dbReference>
<evidence type="ECO:0000256" key="6">
    <source>
        <dbReference type="ARBA" id="ARBA00023143"/>
    </source>
</evidence>
<sequence length="665" mass="70172">MSVSLYQTGVSGLLAAQQQLATTGHNISNVNTDGYNRQRADQSASLGLNNGNNYIGGGTYIQDITRLYDQFSYKEQVTNQSKLGNADSLNARLTQLDQVMSTSGQSVVGSLDKFYQALNGVADNPNDSGLRSIVLNQANTLSNDFNQLTNNFDTMSKSVNGEIEQVASRVSEISKELAKINETIMHSQQGGQPNDLLDKRDQLIGELSNYTQVNTVKDANNVMTVMIGQGTTLVAGITPMTLQVNAGDPDSQKTELRLVSGSSSVALKGATLGGSLAASFEFRDEHLSQTRTEIDRLAMAISSTLNDSQASGLDLNGLQGANIFTDINSTQLQQGRVLAHSGNSLNTQAQVNITDVSKLTTDEFEIRFDGTDYQMNNLTNPSAAPITLVALGGGVFDTTLGFEFTETGAAPALGDKFTIIPTKNSAALMQTTLTDGNAIAASTAIGVTPSSNNVSDGKVEITNVINPEAAKGYDVTVDVYQIATPPLPAPQVPTFEYRVYNAGTPPPAPTIVTDTYISGENPIIDIPAGSPDFQIEISGDLVGSGTNARETFTIANAFGVGNGNHAVVMAKTQEVGVTNGGKETFSKSLAVSTSVVGSKASNANLTADTAQALFTQAYNRNQATSGVNLDEEAANLLKYQQAYQAASQIISTANTLFDTILAAVR</sequence>
<evidence type="ECO:0000259" key="9">
    <source>
        <dbReference type="Pfam" id="PF21158"/>
    </source>
</evidence>
<dbReference type="InterPro" id="IPR053927">
    <property type="entry name" value="FlgK_helical"/>
</dbReference>
<protein>
    <recommendedName>
        <fullName evidence="4">Flagellar hook-associated protein 1</fullName>
    </recommendedName>
</protein>
<dbReference type="Pfam" id="PF21158">
    <property type="entry name" value="flgK_1st_1"/>
    <property type="match status" value="1"/>
</dbReference>
<dbReference type="PANTHER" id="PTHR30033:SF1">
    <property type="entry name" value="FLAGELLAR HOOK-ASSOCIATED PROTEIN 1"/>
    <property type="match status" value="1"/>
</dbReference>
<dbReference type="InterPro" id="IPR049119">
    <property type="entry name" value="FlgK_D2-like"/>
</dbReference>
<feature type="domain" description="Flagellar basal-body/hook protein C-terminal" evidence="8">
    <location>
        <begin position="624"/>
        <end position="661"/>
    </location>
</feature>
<evidence type="ECO:0000256" key="3">
    <source>
        <dbReference type="ARBA" id="ARBA00009677"/>
    </source>
</evidence>
<feature type="domain" description="Flagellar hook-associated protein FlgK helical" evidence="10">
    <location>
        <begin position="93"/>
        <end position="324"/>
    </location>
</feature>
<dbReference type="GO" id="GO:0044780">
    <property type="term" value="P:bacterial-type flagellum assembly"/>
    <property type="evidence" value="ECO:0007669"/>
    <property type="project" value="InterPro"/>
</dbReference>
<evidence type="ECO:0000313" key="12">
    <source>
        <dbReference type="Proteomes" id="UP000321822"/>
    </source>
</evidence>
<reference evidence="11 12" key="1">
    <citation type="submission" date="2019-07" db="EMBL/GenBank/DDBJ databases">
        <title>Genomes of sea-ice associated Colwellia species.</title>
        <authorList>
            <person name="Bowman J.P."/>
        </authorList>
    </citation>
    <scope>NUCLEOTIDE SEQUENCE [LARGE SCALE GENOMIC DNA]</scope>
    <source>
        <strain evidence="11 12">ACAM 459</strain>
    </source>
</reference>
<keyword evidence="12" id="KW-1185">Reference proteome</keyword>
<evidence type="ECO:0000259" key="8">
    <source>
        <dbReference type="Pfam" id="PF06429"/>
    </source>
</evidence>
<evidence type="ECO:0000259" key="10">
    <source>
        <dbReference type="Pfam" id="PF22638"/>
    </source>
</evidence>
<keyword evidence="11" id="KW-0969">Cilium</keyword>
<feature type="domain" description="Flagellar hook-associated protein 1 D2-like" evidence="9">
    <location>
        <begin position="340"/>
        <end position="421"/>
    </location>
</feature>
<keyword evidence="6" id="KW-0975">Bacterial flagellum</keyword>
<dbReference type="InterPro" id="IPR010930">
    <property type="entry name" value="Flg_bb/hook_C_dom"/>
</dbReference>
<evidence type="ECO:0000256" key="4">
    <source>
        <dbReference type="ARBA" id="ARBA00016244"/>
    </source>
</evidence>
<gene>
    <name evidence="11" type="primary">flgK</name>
    <name evidence="11" type="ORF">ESZ36_06170</name>
</gene>
<evidence type="ECO:0000256" key="1">
    <source>
        <dbReference type="ARBA" id="ARBA00004365"/>
    </source>
</evidence>
<keyword evidence="11" id="KW-0966">Cell projection</keyword>
<organism evidence="11 12">
    <name type="scientific">Colwellia demingiae</name>
    <dbReference type="NCBI Taxonomy" id="89401"/>
    <lineage>
        <taxon>Bacteria</taxon>
        <taxon>Pseudomonadati</taxon>
        <taxon>Pseudomonadota</taxon>
        <taxon>Gammaproteobacteria</taxon>
        <taxon>Alteromonadales</taxon>
        <taxon>Colwelliaceae</taxon>
        <taxon>Colwellia</taxon>
    </lineage>
</organism>
<dbReference type="Pfam" id="PF22638">
    <property type="entry name" value="FlgK_D1"/>
    <property type="match status" value="1"/>
</dbReference>
<dbReference type="GO" id="GO:0005198">
    <property type="term" value="F:structural molecule activity"/>
    <property type="evidence" value="ECO:0007669"/>
    <property type="project" value="InterPro"/>
</dbReference>
<evidence type="ECO:0000256" key="5">
    <source>
        <dbReference type="ARBA" id="ARBA00022525"/>
    </source>
</evidence>
<feature type="domain" description="Flagellar basal body rod protein N-terminal" evidence="7">
    <location>
        <begin position="7"/>
        <end position="35"/>
    </location>
</feature>